<protein>
    <submittedName>
        <fullName evidence="2">Uncharacterized protein</fullName>
    </submittedName>
</protein>
<keyword evidence="1" id="KW-0732">Signal</keyword>
<dbReference type="EMBL" id="LFJN01000002">
    <property type="protein sequence ID" value="KPI45358.1"/>
    <property type="molecule type" value="Genomic_DNA"/>
</dbReference>
<proteinExistence type="predicted"/>
<comment type="caution">
    <text evidence="2">The sequence shown here is derived from an EMBL/GenBank/DDBJ whole genome shotgun (WGS) entry which is preliminary data.</text>
</comment>
<keyword evidence="3" id="KW-1185">Reference proteome</keyword>
<dbReference type="RefSeq" id="XP_018005321.1">
    <property type="nucleotide sequence ID" value="XM_018142786.1"/>
</dbReference>
<dbReference type="VEuPathDB" id="FungiDB:AB675_2789"/>
<evidence type="ECO:0000313" key="2">
    <source>
        <dbReference type="EMBL" id="KPI45358.1"/>
    </source>
</evidence>
<accession>A0A0N0NRQ3</accession>
<feature type="chain" id="PRO_5005856954" evidence="1">
    <location>
        <begin position="17"/>
        <end position="264"/>
    </location>
</feature>
<dbReference type="GeneID" id="28734666"/>
<feature type="signal peptide" evidence="1">
    <location>
        <begin position="1"/>
        <end position="16"/>
    </location>
</feature>
<organism evidence="2 3">
    <name type="scientific">Cyphellophora attinorum</name>
    <dbReference type="NCBI Taxonomy" id="1664694"/>
    <lineage>
        <taxon>Eukaryota</taxon>
        <taxon>Fungi</taxon>
        <taxon>Dikarya</taxon>
        <taxon>Ascomycota</taxon>
        <taxon>Pezizomycotina</taxon>
        <taxon>Eurotiomycetes</taxon>
        <taxon>Chaetothyriomycetidae</taxon>
        <taxon>Chaetothyriales</taxon>
        <taxon>Cyphellophoraceae</taxon>
        <taxon>Cyphellophora</taxon>
    </lineage>
</organism>
<dbReference type="Proteomes" id="UP000038010">
    <property type="component" value="Unassembled WGS sequence"/>
</dbReference>
<dbReference type="AlphaFoldDB" id="A0A0N0NRQ3"/>
<evidence type="ECO:0000313" key="3">
    <source>
        <dbReference type="Proteomes" id="UP000038010"/>
    </source>
</evidence>
<reference evidence="2 3" key="1">
    <citation type="submission" date="2015-06" db="EMBL/GenBank/DDBJ databases">
        <title>Draft genome of the ant-associated black yeast Phialophora attae CBS 131958.</title>
        <authorList>
            <person name="Moreno L.F."/>
            <person name="Stielow B.J."/>
            <person name="de Hoog S."/>
            <person name="Vicente V.A."/>
            <person name="Weiss V.A."/>
            <person name="de Vries M."/>
            <person name="Cruz L.M."/>
            <person name="Souza E.M."/>
        </authorList>
    </citation>
    <scope>NUCLEOTIDE SEQUENCE [LARGE SCALE GENOMIC DNA]</scope>
    <source>
        <strain evidence="2 3">CBS 131958</strain>
    </source>
</reference>
<sequence length="264" mass="28562">MLAIIGLAVHLALSNALPAPADDDNPCTSSGPVTETFDGYTDTVSYCSNGGYSHAPTDSNVEYDNWLDVQGSDFKPPLAENGVVLVSTPLSKEPNSGEPQVAKIVRKDEKDTIDLLSFDYQCRMYINNPKDKSNACKECSKSIQCTVKAECASAFGDPVTKELEYTTSDAQGGKMKTLPVGPDAFVLHTCKEIVFTATTEEKVDGPKSKYLLVLTAFFDLPGIRLIWLVLGIRSPADYLANKDTVKGVALIMDNIRTGVTTCNF</sequence>
<name>A0A0N0NRQ3_9EURO</name>
<gene>
    <name evidence="2" type="ORF">AB675_2789</name>
</gene>
<evidence type="ECO:0000256" key="1">
    <source>
        <dbReference type="SAM" id="SignalP"/>
    </source>
</evidence>